<organism evidence="1">
    <name type="scientific">marine metagenome</name>
    <dbReference type="NCBI Taxonomy" id="408172"/>
    <lineage>
        <taxon>unclassified sequences</taxon>
        <taxon>metagenomes</taxon>
        <taxon>ecological metagenomes</taxon>
    </lineage>
</organism>
<sequence length="350" mass="39141">MSLSKISSLLLLSLLVILLSGTFILLLFAVQTEPGVTNPPALTSNEISRVEQLLLKNAPQSPSARSEQNLQLNADELNLLLSYSINMTRLSPEWAAALTLADNTVNTKLTFRLVDGWIPLYLNFGVDLILNDSLLVLDKLVVGKLQVPNGLLELASTNMRNYLDIENNAYQDFSELITNIDQVSVIQDRIYVTLQWDPVLISRISEQAQRLFISDEDQQRIMEHYRLISEIADAIPANLRAVSLNTFLVPMFTAANERSESGSDPIAENRTLFQTLAIYVNRENISQLLGETLAKEMQPAKYIEVRLKRRQDLAQHLVSIAAITASVGADFAQLLSTTKEAYDARYRSGF</sequence>
<reference evidence="1" key="1">
    <citation type="submission" date="2018-05" db="EMBL/GenBank/DDBJ databases">
        <authorList>
            <person name="Lanie J.A."/>
            <person name="Ng W.-L."/>
            <person name="Kazmierczak K.M."/>
            <person name="Andrzejewski T.M."/>
            <person name="Davidsen T.M."/>
            <person name="Wayne K.J."/>
            <person name="Tettelin H."/>
            <person name="Glass J.I."/>
            <person name="Rusch D."/>
            <person name="Podicherti R."/>
            <person name="Tsui H.-C.T."/>
            <person name="Winkler M.E."/>
        </authorList>
    </citation>
    <scope>NUCLEOTIDE SEQUENCE</scope>
</reference>
<name>A0A381PTT3_9ZZZZ</name>
<proteinExistence type="predicted"/>
<feature type="non-terminal residue" evidence="1">
    <location>
        <position position="1"/>
    </location>
</feature>
<dbReference type="AlphaFoldDB" id="A0A381PTT3"/>
<accession>A0A381PTT3</accession>
<dbReference type="EMBL" id="UINC01001061">
    <property type="protein sequence ID" value="SUZ69369.1"/>
    <property type="molecule type" value="Genomic_DNA"/>
</dbReference>
<gene>
    <name evidence="1" type="ORF">METZ01_LOCUS22223</name>
</gene>
<feature type="non-terminal residue" evidence="1">
    <location>
        <position position="350"/>
    </location>
</feature>
<evidence type="ECO:0000313" key="1">
    <source>
        <dbReference type="EMBL" id="SUZ69369.1"/>
    </source>
</evidence>
<protein>
    <submittedName>
        <fullName evidence="1">Uncharacterized protein</fullName>
    </submittedName>
</protein>